<dbReference type="Proteomes" id="UP001239397">
    <property type="component" value="Chromosome"/>
</dbReference>
<reference evidence="3 4" key="1">
    <citation type="submission" date="2023-06" db="EMBL/GenBank/DDBJ databases">
        <authorList>
            <person name="Oyuntsetseg B."/>
            <person name="Kim S.B."/>
        </authorList>
    </citation>
    <scope>NUCLEOTIDE SEQUENCE [LARGE SCALE GENOMIC DNA]</scope>
    <source>
        <strain evidence="3 4">4-36</strain>
    </source>
</reference>
<dbReference type="Pfam" id="PF13401">
    <property type="entry name" value="AAA_22"/>
    <property type="match status" value="1"/>
</dbReference>
<dbReference type="InterPro" id="IPR027417">
    <property type="entry name" value="P-loop_NTPase"/>
</dbReference>
<dbReference type="SUPFAM" id="SSF52540">
    <property type="entry name" value="P-loop containing nucleoside triphosphate hydrolases"/>
    <property type="match status" value="1"/>
</dbReference>
<keyword evidence="4" id="KW-1185">Reference proteome</keyword>
<evidence type="ECO:0000313" key="4">
    <source>
        <dbReference type="Proteomes" id="UP001239397"/>
    </source>
</evidence>
<dbReference type="InterPro" id="IPR049945">
    <property type="entry name" value="AAA_22"/>
</dbReference>
<gene>
    <name evidence="3" type="ORF">QRX60_45680</name>
</gene>
<sequence>MRSEGWVSSGFTSAVLFGVTIDEPGKHPRCAILKIKPHVSRSGSNERTAHQAARQDSEQFASEHMVGLPCHALGFEGGGQLMFQDVAGGGFDELIGSGEIAGRHIAVTDTYRLIIKSLLTEWNTGTNRVSGRTSAVPAGKLLAALLGARIEPGGTVHAWAAAHPGLLPDPRRWLRHGDLPVVNPFALARDESFARTVTVLNFPGKIHGDLHPDNLLVAKAASEPIRYYLVDLSRYDPQGPLPWDPAYLMLTTAAHHLSTLRHVDRPKLRTALLDPANPHEGVLPAALVQTMKGIHQGELEHIDPLGQAANWRKLRLVCVAAIGLILSGRQIITEVDREWFFWLSAFAATELFGDTVPDKDPLVLPDSLVARSPQRIPASRPAGHEEIAARAAKADHARKLLDREDQQLKLRTRLSTGVGGIVIVHGPSGAGKSTLVDAVLAEVEQSTRTRPRRREAVPDIPFDVRTLTEAVTSDSAPPTAERDTKSSIARLEGALGDEPVIIVVENAENLLNSASGKLADLDLDEAFELLSTSQHAVTLVLVTSSPLHSPHGGTWPRKADTVEVHDLPYEHFVEFIKTLDDVYPSGLSELSPDLSRRFHQAVHGIPRDAEIAHAILTLDDSTVDAPSLAEQLTAVPSSATPRLLAQILLDGVSFRRRVLDALAAFAVPVASDALVAVLAEELREPQIRIGLRQLIARRIVRQASNQVYLPPSEVRKILDEELESSHSSLLHQAAYELRKHRPTSVRSLADLRIHFAEVSCLIRARRFAAAHGAIESIDRFLRDWNCSHLLREQSIAVQGRTKSPTVEIANDNRLGHLHSLAGEFGAASDAYGRALKIAEQRRDTTRLTTLRSNLASMYARQNQTGRASGYYDLALHDAVAGNQPTVAMAAMEGLADCRRRWGRYDEAIIYAEQALEVYDRIELVSDRKAAASRAFQCTLKLARWHSELGSPERAAHYLKTAQRTTAQHPDLFLAGAYLDARADFELGCGEIGPATETATAAEDYALRIADPVTLMQARTTLCVARLAVDDRRTAAQQIIRALRYRRVGRALIVLALRALTERLLNHTDSADDCFRQLYEETAGRIRLDNDDFTAWDMQGFALCGLDPTGPAVLDRAVRAFRTARDLATSPTPLLVDRLRFMLAQLDRDSRHPGLLQPAIDGCGTGSSRADSPD</sequence>
<protein>
    <submittedName>
        <fullName evidence="3">AAA family ATPase</fullName>
    </submittedName>
</protein>
<dbReference type="InterPro" id="IPR011990">
    <property type="entry name" value="TPR-like_helical_dom_sf"/>
</dbReference>
<accession>A0A9Y2ND13</accession>
<feature type="region of interest" description="Disordered" evidence="1">
    <location>
        <begin position="1153"/>
        <end position="1173"/>
    </location>
</feature>
<dbReference type="AlphaFoldDB" id="A0A9Y2ND13"/>
<dbReference type="Gene3D" id="3.40.50.300">
    <property type="entry name" value="P-loop containing nucleotide triphosphate hydrolases"/>
    <property type="match status" value="1"/>
</dbReference>
<evidence type="ECO:0000256" key="1">
    <source>
        <dbReference type="SAM" id="MobiDB-lite"/>
    </source>
</evidence>
<dbReference type="EMBL" id="CP127295">
    <property type="protein sequence ID" value="WIY01246.1"/>
    <property type="molecule type" value="Genomic_DNA"/>
</dbReference>
<feature type="domain" description="ORC1/DEAH AAA+ ATPase" evidence="2">
    <location>
        <begin position="420"/>
        <end position="544"/>
    </location>
</feature>
<dbReference type="SUPFAM" id="SSF48452">
    <property type="entry name" value="TPR-like"/>
    <property type="match status" value="1"/>
</dbReference>
<organism evidence="3 4">
    <name type="scientific">Amycolatopsis mongoliensis</name>
    <dbReference type="NCBI Taxonomy" id="715475"/>
    <lineage>
        <taxon>Bacteria</taxon>
        <taxon>Bacillati</taxon>
        <taxon>Actinomycetota</taxon>
        <taxon>Actinomycetes</taxon>
        <taxon>Pseudonocardiales</taxon>
        <taxon>Pseudonocardiaceae</taxon>
        <taxon>Amycolatopsis</taxon>
    </lineage>
</organism>
<name>A0A9Y2ND13_9PSEU</name>
<proteinExistence type="predicted"/>
<dbReference type="Gene3D" id="1.25.40.10">
    <property type="entry name" value="Tetratricopeptide repeat domain"/>
    <property type="match status" value="1"/>
</dbReference>
<dbReference type="KEGG" id="amog:QRX60_45680"/>
<evidence type="ECO:0000259" key="2">
    <source>
        <dbReference type="Pfam" id="PF13401"/>
    </source>
</evidence>
<evidence type="ECO:0000313" key="3">
    <source>
        <dbReference type="EMBL" id="WIY01246.1"/>
    </source>
</evidence>
<dbReference type="RefSeq" id="WP_285997699.1">
    <property type="nucleotide sequence ID" value="NZ_CP127295.1"/>
</dbReference>